<evidence type="ECO:0000259" key="1">
    <source>
        <dbReference type="PROSITE" id="PS50853"/>
    </source>
</evidence>
<dbReference type="PANTHER" id="PTHR31594">
    <property type="entry name" value="AIG1-TYPE G DOMAIN-CONTAINING PROTEIN"/>
    <property type="match status" value="1"/>
</dbReference>
<dbReference type="AlphaFoldDB" id="A0A671NL80"/>
<dbReference type="SUPFAM" id="SSF49265">
    <property type="entry name" value="Fibronectin type III"/>
    <property type="match status" value="1"/>
</dbReference>
<dbReference type="Ensembl" id="ENSSANT00000046929.1">
    <property type="protein sequence ID" value="ENSSANP00000044119.1"/>
    <property type="gene ID" value="ENSSANG00000022306.1"/>
</dbReference>
<dbReference type="CDD" id="cd00063">
    <property type="entry name" value="FN3"/>
    <property type="match status" value="1"/>
</dbReference>
<feature type="domain" description="Fibronectin type-III" evidence="1">
    <location>
        <begin position="484"/>
        <end position="577"/>
    </location>
</feature>
<dbReference type="InterPro" id="IPR048997">
    <property type="entry name" value="Stonustoxin-like_helical"/>
</dbReference>
<accession>A0A671NL80</accession>
<dbReference type="InterPro" id="IPR052090">
    <property type="entry name" value="Cytolytic_pore-forming_toxin"/>
</dbReference>
<reference evidence="2" key="2">
    <citation type="submission" date="2025-09" db="UniProtKB">
        <authorList>
            <consortium name="Ensembl"/>
        </authorList>
    </citation>
    <scope>IDENTIFICATION</scope>
</reference>
<dbReference type="Pfam" id="PF18078">
    <property type="entry name" value="Thioredoxin_11"/>
    <property type="match status" value="1"/>
</dbReference>
<organism evidence="2 3">
    <name type="scientific">Sinocyclocheilus anshuiensis</name>
    <dbReference type="NCBI Taxonomy" id="1608454"/>
    <lineage>
        <taxon>Eukaryota</taxon>
        <taxon>Metazoa</taxon>
        <taxon>Chordata</taxon>
        <taxon>Craniata</taxon>
        <taxon>Vertebrata</taxon>
        <taxon>Euteleostomi</taxon>
        <taxon>Actinopterygii</taxon>
        <taxon>Neopterygii</taxon>
        <taxon>Teleostei</taxon>
        <taxon>Ostariophysi</taxon>
        <taxon>Cypriniformes</taxon>
        <taxon>Cyprinidae</taxon>
        <taxon>Cyprininae</taxon>
        <taxon>Sinocyclocheilus</taxon>
    </lineage>
</organism>
<name>A0A671NL80_9TELE</name>
<dbReference type="PROSITE" id="PS50853">
    <property type="entry name" value="FN3"/>
    <property type="match status" value="1"/>
</dbReference>
<evidence type="ECO:0000313" key="3">
    <source>
        <dbReference type="Proteomes" id="UP000472260"/>
    </source>
</evidence>
<proteinExistence type="predicted"/>
<dbReference type="Proteomes" id="UP000472260">
    <property type="component" value="Unassembled WGS sequence"/>
</dbReference>
<keyword evidence="3" id="KW-1185">Reference proteome</keyword>
<dbReference type="InterPro" id="IPR013783">
    <property type="entry name" value="Ig-like_fold"/>
</dbReference>
<reference evidence="2" key="1">
    <citation type="submission" date="2025-08" db="UniProtKB">
        <authorList>
            <consortium name="Ensembl"/>
        </authorList>
    </citation>
    <scope>IDENTIFICATION</scope>
</reference>
<protein>
    <recommendedName>
        <fullName evidence="1">Fibronectin type-III domain-containing protein</fullName>
    </recommendedName>
</protein>
<dbReference type="Gene3D" id="2.60.40.10">
    <property type="entry name" value="Immunoglobulins"/>
    <property type="match status" value="1"/>
</dbReference>
<dbReference type="PANTHER" id="PTHR31594:SF15">
    <property type="entry name" value="VERRUCOTOXIN SUBUNIT BETA ISOFORM X1-RELATED"/>
    <property type="match status" value="1"/>
</dbReference>
<dbReference type="InterPro" id="IPR040581">
    <property type="entry name" value="Thioredoxin_11"/>
</dbReference>
<dbReference type="InterPro" id="IPR036116">
    <property type="entry name" value="FN3_sf"/>
</dbReference>
<sequence length="591" mass="66785">PPSSVVAVYSAALGRPFQLGMLYDCRKDELIAGIRLWNKEQLEQNIGARPQINTDFNVTASDSIKDKSNLLNIEGGLNLSVLGGLVQVSGAAKYLKDIKTSFIQQRLTLHYHSTSEFKELTVNQLPSENIPDDDNDIATHVVTGILYGADACFVFDRQVSSDEDKRTVKGEVKMALEKLLGVISVDANADLNMNDKEKTAVKNFTCTFYGDFQLPSNPTTFEDAMKVFADLPKLLKENQQLAVPLRVWLYPLDKLHSRASKLQKDISMDLMLETESVVESLYTAEMKCSDLLEDSPAVAFAAFHDKILQMKQNCYKYKLRLVKKLGSLLPNIRGDMMKETALNDLLQEHEESPFNESDLTEWLKERESESEIIKTVLRQLKDYGAQVEVNIDAIMMDLEVGNLVSYTFTSLNWSDTILHKQKIYLSSSTKGENVEISPDIKQKSWLTANIQKTMRRNLEIFKNLMNSKDRKPADECEEAVCFTPPSKPVCPVTEELKGQSVVLKVVPPSCPATVELRLLYKAKQDSVWRSEAVLKDQDTVTLTDLREEAEYEIKYAALGKLNYTAYSDVMHLRIRDSDVIRVTTKVRSSFL</sequence>
<dbReference type="InterPro" id="IPR003961">
    <property type="entry name" value="FN3_dom"/>
</dbReference>
<dbReference type="Pfam" id="PF21109">
    <property type="entry name" value="Stonustoxin_helical"/>
    <property type="match status" value="1"/>
</dbReference>
<evidence type="ECO:0000313" key="2">
    <source>
        <dbReference type="Ensembl" id="ENSSANP00000044119.1"/>
    </source>
</evidence>